<sequence>MLKVISISNYKGFYKPETINFSIPDNEKPGSGLTLIVGPNNTGKTTVIEALLLNNTTKKFKVTERHNDNPVIKIENSSGQITEYTNINNGSAIHMTGKEHNIKFELIPSRRFWSHQFNGEWEFNTLINESSNSDVRNSNPFNLGPMLKKILTTEVLKEKFDSSIKEIIPHFTDWTMDTNEANQDFIKYKTIDGWHQANLLGDGIISLFRIVAHLTHDEKSTFIIDEPELSLHPSAQKRLSAVLSKLSKNKQIIVCTHSPYFVDWSDFINGAKIIRLNKNHEKCVVNELNNTKDYSKFISQNFNEFEKPQLLDTSAKEILFSDKILFLEGQEDVGILKKWIIKEKKQVSFEIFGYGVGGETNMTLFLELAKDLGLEKVAALYDSNSISFITNEKTYKQQFLLKKLPTEDIREKVNHCKDIKCPYGKNRNGTFASNGDIKPEFKEKFEILFDEISNYFNSSKTPQ</sequence>
<dbReference type="Pfam" id="PF13304">
    <property type="entry name" value="AAA_21"/>
    <property type="match status" value="1"/>
</dbReference>
<dbReference type="InterPro" id="IPR003959">
    <property type="entry name" value="ATPase_AAA_core"/>
</dbReference>
<feature type="domain" description="ATPase AAA-type core" evidence="2">
    <location>
        <begin position="112"/>
        <end position="263"/>
    </location>
</feature>
<dbReference type="GO" id="GO:0016887">
    <property type="term" value="F:ATP hydrolysis activity"/>
    <property type="evidence" value="ECO:0007669"/>
    <property type="project" value="InterPro"/>
</dbReference>
<dbReference type="PANTHER" id="PTHR43581">
    <property type="entry name" value="ATP/GTP PHOSPHATASE"/>
    <property type="match status" value="1"/>
</dbReference>
<dbReference type="SUPFAM" id="SSF52540">
    <property type="entry name" value="P-loop containing nucleoside triphosphate hydrolases"/>
    <property type="match status" value="1"/>
</dbReference>
<dbReference type="InterPro" id="IPR051396">
    <property type="entry name" value="Bact_Antivir_Def_Nuclease"/>
</dbReference>
<name>A0A2H0TEB0_9BACT</name>
<evidence type="ECO:0000259" key="2">
    <source>
        <dbReference type="Pfam" id="PF13304"/>
    </source>
</evidence>
<dbReference type="GO" id="GO:0005524">
    <property type="term" value="F:ATP binding"/>
    <property type="evidence" value="ECO:0007669"/>
    <property type="project" value="InterPro"/>
</dbReference>
<protein>
    <submittedName>
        <fullName evidence="3">Uncharacterized protein</fullName>
    </submittedName>
</protein>
<dbReference type="Proteomes" id="UP000230094">
    <property type="component" value="Unassembled WGS sequence"/>
</dbReference>
<feature type="domain" description="Endonuclease GajA/Old nuclease/RecF-like AAA" evidence="1">
    <location>
        <begin position="1"/>
        <end position="96"/>
    </location>
</feature>
<evidence type="ECO:0000313" key="3">
    <source>
        <dbReference type="EMBL" id="PIR68625.1"/>
    </source>
</evidence>
<accession>A0A2H0TEB0</accession>
<evidence type="ECO:0000313" key="4">
    <source>
        <dbReference type="Proteomes" id="UP000230094"/>
    </source>
</evidence>
<dbReference type="Gene3D" id="3.40.50.300">
    <property type="entry name" value="P-loop containing nucleotide triphosphate hydrolases"/>
    <property type="match status" value="1"/>
</dbReference>
<proteinExistence type="predicted"/>
<comment type="caution">
    <text evidence="3">The sequence shown here is derived from an EMBL/GenBank/DDBJ whole genome shotgun (WGS) entry which is preliminary data.</text>
</comment>
<dbReference type="AlphaFoldDB" id="A0A2H0TEB0"/>
<dbReference type="InterPro" id="IPR041685">
    <property type="entry name" value="AAA_GajA/Old/RecF-like"/>
</dbReference>
<dbReference type="PANTHER" id="PTHR43581:SF4">
    <property type="entry name" value="ATP_GTP PHOSPHATASE"/>
    <property type="match status" value="1"/>
</dbReference>
<dbReference type="InterPro" id="IPR027417">
    <property type="entry name" value="P-loop_NTPase"/>
</dbReference>
<evidence type="ECO:0000259" key="1">
    <source>
        <dbReference type="Pfam" id="PF13175"/>
    </source>
</evidence>
<gene>
    <name evidence="3" type="ORF">COU49_00155</name>
</gene>
<dbReference type="Pfam" id="PF13175">
    <property type="entry name" value="AAA_15"/>
    <property type="match status" value="1"/>
</dbReference>
<organism evidence="3 4">
    <name type="scientific">Candidatus Nomurabacteria bacterium CG10_big_fil_rev_8_21_14_0_10_35_16</name>
    <dbReference type="NCBI Taxonomy" id="1974731"/>
    <lineage>
        <taxon>Bacteria</taxon>
        <taxon>Candidatus Nomuraibacteriota</taxon>
    </lineage>
</organism>
<reference evidence="4" key="1">
    <citation type="submission" date="2017-09" db="EMBL/GenBank/DDBJ databases">
        <title>Depth-based differentiation of microbial function through sediment-hosted aquifers and enrichment of novel symbionts in the deep terrestrial subsurface.</title>
        <authorList>
            <person name="Probst A.J."/>
            <person name="Ladd B."/>
            <person name="Jarett J.K."/>
            <person name="Geller-Mcgrath D.E."/>
            <person name="Sieber C.M.K."/>
            <person name="Emerson J.B."/>
            <person name="Anantharaman K."/>
            <person name="Thomas B.C."/>
            <person name="Malmstrom R."/>
            <person name="Stieglmeier M."/>
            <person name="Klingl A."/>
            <person name="Woyke T."/>
            <person name="Ryan C.M."/>
            <person name="Banfield J.F."/>
        </authorList>
    </citation>
    <scope>NUCLEOTIDE SEQUENCE [LARGE SCALE GENOMIC DNA]</scope>
</reference>
<dbReference type="EMBL" id="PFCQ01000001">
    <property type="protein sequence ID" value="PIR68625.1"/>
    <property type="molecule type" value="Genomic_DNA"/>
</dbReference>